<dbReference type="InterPro" id="IPR015943">
    <property type="entry name" value="WD40/YVTN_repeat-like_dom_sf"/>
</dbReference>
<reference evidence="1 2" key="1">
    <citation type="submission" date="2018-08" db="EMBL/GenBank/DDBJ databases">
        <title>Acidipila sp. 4G-K13, an acidobacterium isolated from forest soil.</title>
        <authorList>
            <person name="Gao Z.-H."/>
            <person name="Qiu L.-H."/>
        </authorList>
    </citation>
    <scope>NUCLEOTIDE SEQUENCE [LARGE SCALE GENOMIC DNA]</scope>
    <source>
        <strain evidence="1 2">4G-K13</strain>
    </source>
</reference>
<dbReference type="Gene3D" id="2.130.10.10">
    <property type="entry name" value="YVTN repeat-like/Quinoprotein amine dehydrogenase"/>
    <property type="match status" value="1"/>
</dbReference>
<name>A0A372ITP5_9BACT</name>
<sequence length="589" mass="63041">MREKIPPLRAACSLQKSGVSRNGPCSEQRRELKLNAGCLRNQDCIGTGKSFVDCREVSMKRTALRNSGWCWGVAVLAAGLCAQAQMTTSQYDNARTGAYLHERTLTPQNVNAQQFGKLFTLRVDGDVYAQPLFLSGVEVPGKGRHDVLFVVTEHDSVYAFDAYGRPAAPLWHVSFLKDGATPVPAMDVQCPFIRPEVGVTSTPVIDAKTGTLYVLARTKDGQGSGSEYHQRLHALAVTTGAEKSGGPVEIRASVQGTGDGSARGRVKFEPLRENPRAALLLVNGMVYLTWASSCDVGPYHGWVMAYDAQSLKQRAVFNDSPNADDGGIWASDTGPAADGAGNLFVATGNGRFDAAKGGHDYGDSLLRMSLTGAGLRAVDYFTPFNVDELDKTDRDLGSGGPLLLPDQPGAHPHVALVGGKGPMIYVVDRDRMGQFHAGDNSHAVQTIATVGGIFGSMAYWNHHVYVLSDGDALRDYEVKDGRLTFRAASNFRFPVDAATPTVSANGDKDGIVWVMSSKAWDATAGTPVLHAVDALHVTHELYNSAQNAARDEAGAGTALRFNLPMVMNGHVYAGAKGEVDVYGLLSTKH</sequence>
<protein>
    <submittedName>
        <fullName evidence="1">Pyrrolo-quinoline quinone</fullName>
    </submittedName>
</protein>
<dbReference type="SUPFAM" id="SSF50998">
    <property type="entry name" value="Quinoprotein alcohol dehydrogenase-like"/>
    <property type="match status" value="1"/>
</dbReference>
<comment type="caution">
    <text evidence="1">The sequence shown here is derived from an EMBL/GenBank/DDBJ whole genome shotgun (WGS) entry which is preliminary data.</text>
</comment>
<dbReference type="EMBL" id="QVQT01000002">
    <property type="protein sequence ID" value="RFU17793.1"/>
    <property type="molecule type" value="Genomic_DNA"/>
</dbReference>
<dbReference type="Proteomes" id="UP000264702">
    <property type="component" value="Unassembled WGS sequence"/>
</dbReference>
<dbReference type="AlphaFoldDB" id="A0A372ITP5"/>
<gene>
    <name evidence="1" type="ORF">D0Y96_06680</name>
</gene>
<evidence type="ECO:0000313" key="2">
    <source>
        <dbReference type="Proteomes" id="UP000264702"/>
    </source>
</evidence>
<proteinExistence type="predicted"/>
<accession>A0A372ITP5</accession>
<evidence type="ECO:0000313" key="1">
    <source>
        <dbReference type="EMBL" id="RFU17793.1"/>
    </source>
</evidence>
<organism evidence="1 2">
    <name type="scientific">Paracidobacterium acidisoli</name>
    <dbReference type="NCBI Taxonomy" id="2303751"/>
    <lineage>
        <taxon>Bacteria</taxon>
        <taxon>Pseudomonadati</taxon>
        <taxon>Acidobacteriota</taxon>
        <taxon>Terriglobia</taxon>
        <taxon>Terriglobales</taxon>
        <taxon>Acidobacteriaceae</taxon>
        <taxon>Paracidobacterium</taxon>
    </lineage>
</organism>
<dbReference type="InterPro" id="IPR011047">
    <property type="entry name" value="Quinoprotein_ADH-like_sf"/>
</dbReference>
<keyword evidence="2" id="KW-1185">Reference proteome</keyword>